<dbReference type="GO" id="GO:0007165">
    <property type="term" value="P:signal transduction"/>
    <property type="evidence" value="ECO:0007669"/>
    <property type="project" value="InterPro"/>
</dbReference>
<dbReference type="PROSITE" id="PS51257">
    <property type="entry name" value="PROKAR_LIPOPROTEIN"/>
    <property type="match status" value="1"/>
</dbReference>
<dbReference type="NCBIfam" id="TIGR00254">
    <property type="entry name" value="GGDEF"/>
    <property type="match status" value="1"/>
</dbReference>
<dbReference type="InterPro" id="IPR029787">
    <property type="entry name" value="Nucleotide_cyclase"/>
</dbReference>
<sequence>MTLGKRAIFLIFPIVLAGYVLAACLVYVVESRALLSLERARIFQQLDHAEALFRADANQSRSFLYSLLEGNAVRLFMSEPDASYRNNALSLRIQESIRTLSDDMRAYISFSILQPDLSIGYYFENSDDPFADISPAQMTLARTLFKGESLRNWTFLNEGTSRPLIVYSEFIDPTTFSRALPSNKDRALLVQVAVQPDQFLAMLQSLKSEYGTEPLFTAVAPKVATPGELAATVALIPELHLTLRVPEAYASKALWQLTLVLGIGTVGMSLISIGLMITLIRRFITDPIAALDQQVTAVMDERSDGIVDAGGDGEIGRLTGNIKKLHDRSSSALRRVQEASWTDALTGMQNRSRFNVLAGRIVQEAVAGRGSAALLFIDIDHFKFVNDKHGHEVGDELLRVFATRVHDAVAPIMQQRALPEPMLARLSGDEFAVLIQAEPGTGAIRAACDAILALFTNGFEVQGKIYPVTASIGVALCPRDAQSVAALISNADAAMYQAKTSGKNQSSRFSRNLQDKRDRVRQIQEELRVLDPDEQFHLVYMPIVDQAGTVTGCEALLRWTSPTLGRVTPDEFVPIAESSGQFTKIDWWVVSRAMSDYGKIRAMFGPQAVLAINISSAELHSRSIGDHFTREAARHGIAPDRIEIELTETYAVKLGDQLHRNIEALRGRGFRISIDDFGAGYTSVQQIIEYTADTIKLDRAIVETMATPDLSPALTALIALCHARGMVVIGEGVDSEQKVDFLTRAGCDFFQGYLISRPLALDELGIWALQRLGETTAAQPDEQAATTGPRQQGTLRLL</sequence>
<dbReference type="GO" id="GO:0016020">
    <property type="term" value="C:membrane"/>
    <property type="evidence" value="ECO:0007669"/>
    <property type="project" value="InterPro"/>
</dbReference>
<evidence type="ECO:0000256" key="1">
    <source>
        <dbReference type="SAM" id="MobiDB-lite"/>
    </source>
</evidence>
<dbReference type="RefSeq" id="WP_231816032.1">
    <property type="nucleotide sequence ID" value="NZ_JAJOZR010000012.1"/>
</dbReference>
<dbReference type="EMBL" id="JAJOZR010000012">
    <property type="protein sequence ID" value="MCD7110898.1"/>
    <property type="molecule type" value="Genomic_DNA"/>
</dbReference>
<dbReference type="Pfam" id="PF00563">
    <property type="entry name" value="EAL"/>
    <property type="match status" value="1"/>
</dbReference>
<feature type="domain" description="GGDEF" evidence="4">
    <location>
        <begin position="370"/>
        <end position="511"/>
    </location>
</feature>
<protein>
    <submittedName>
        <fullName evidence="5">Bifunctional diguanylate cyclase/phosphodiesterase</fullName>
    </submittedName>
</protein>
<dbReference type="CDD" id="cd01949">
    <property type="entry name" value="GGDEF"/>
    <property type="match status" value="1"/>
</dbReference>
<reference evidence="5" key="1">
    <citation type="submission" date="2021-12" db="EMBL/GenBank/DDBJ databases">
        <authorList>
            <person name="Li Y."/>
        </authorList>
    </citation>
    <scope>NUCLEOTIDE SEQUENCE</scope>
    <source>
        <strain evidence="5">DKSPLA3</strain>
    </source>
</reference>
<dbReference type="SMART" id="SM00267">
    <property type="entry name" value="GGDEF"/>
    <property type="match status" value="1"/>
</dbReference>
<evidence type="ECO:0000313" key="5">
    <source>
        <dbReference type="EMBL" id="MCD7110898.1"/>
    </source>
</evidence>
<comment type="caution">
    <text evidence="5">The sequence shown here is derived from an EMBL/GenBank/DDBJ whole genome shotgun (WGS) entry which is preliminary data.</text>
</comment>
<dbReference type="InterPro" id="IPR052155">
    <property type="entry name" value="Biofilm_reg_signaling"/>
</dbReference>
<proteinExistence type="predicted"/>
<dbReference type="InterPro" id="IPR003660">
    <property type="entry name" value="HAMP_dom"/>
</dbReference>
<dbReference type="AlphaFoldDB" id="A0A9X1NX44"/>
<dbReference type="InterPro" id="IPR000160">
    <property type="entry name" value="GGDEF_dom"/>
</dbReference>
<feature type="domain" description="EAL" evidence="2">
    <location>
        <begin position="520"/>
        <end position="772"/>
    </location>
</feature>
<dbReference type="InterPro" id="IPR001633">
    <property type="entry name" value="EAL_dom"/>
</dbReference>
<feature type="region of interest" description="Disordered" evidence="1">
    <location>
        <begin position="778"/>
        <end position="798"/>
    </location>
</feature>
<dbReference type="PROSITE" id="PS50885">
    <property type="entry name" value="HAMP"/>
    <property type="match status" value="1"/>
</dbReference>
<evidence type="ECO:0000313" key="6">
    <source>
        <dbReference type="Proteomes" id="UP001139089"/>
    </source>
</evidence>
<dbReference type="Gene3D" id="3.20.20.450">
    <property type="entry name" value="EAL domain"/>
    <property type="match status" value="1"/>
</dbReference>
<dbReference type="PANTHER" id="PTHR44757:SF2">
    <property type="entry name" value="BIOFILM ARCHITECTURE MAINTENANCE PROTEIN MBAA"/>
    <property type="match status" value="1"/>
</dbReference>
<evidence type="ECO:0000259" key="4">
    <source>
        <dbReference type="PROSITE" id="PS50887"/>
    </source>
</evidence>
<dbReference type="Gene3D" id="6.10.340.10">
    <property type="match status" value="1"/>
</dbReference>
<accession>A0A9X1NX44</accession>
<dbReference type="PROSITE" id="PS50883">
    <property type="entry name" value="EAL"/>
    <property type="match status" value="1"/>
</dbReference>
<dbReference type="Pfam" id="PF00990">
    <property type="entry name" value="GGDEF"/>
    <property type="match status" value="1"/>
</dbReference>
<dbReference type="PROSITE" id="PS50887">
    <property type="entry name" value="GGDEF"/>
    <property type="match status" value="1"/>
</dbReference>
<dbReference type="SUPFAM" id="SSF55073">
    <property type="entry name" value="Nucleotide cyclase"/>
    <property type="match status" value="1"/>
</dbReference>
<dbReference type="Proteomes" id="UP001139089">
    <property type="component" value="Unassembled WGS sequence"/>
</dbReference>
<evidence type="ECO:0000259" key="2">
    <source>
        <dbReference type="PROSITE" id="PS50883"/>
    </source>
</evidence>
<dbReference type="SUPFAM" id="SSF141868">
    <property type="entry name" value="EAL domain-like"/>
    <property type="match status" value="1"/>
</dbReference>
<feature type="compositionally biased region" description="Polar residues" evidence="1">
    <location>
        <begin position="784"/>
        <end position="798"/>
    </location>
</feature>
<dbReference type="CDD" id="cd01948">
    <property type="entry name" value="EAL"/>
    <property type="match status" value="1"/>
</dbReference>
<evidence type="ECO:0000259" key="3">
    <source>
        <dbReference type="PROSITE" id="PS50885"/>
    </source>
</evidence>
<dbReference type="PANTHER" id="PTHR44757">
    <property type="entry name" value="DIGUANYLATE CYCLASE DGCP"/>
    <property type="match status" value="1"/>
</dbReference>
<name>A0A9X1NX44_9HYPH</name>
<dbReference type="InterPro" id="IPR043128">
    <property type="entry name" value="Rev_trsase/Diguanyl_cyclase"/>
</dbReference>
<keyword evidence="6" id="KW-1185">Reference proteome</keyword>
<dbReference type="InterPro" id="IPR035919">
    <property type="entry name" value="EAL_sf"/>
</dbReference>
<gene>
    <name evidence="5" type="ORF">LRX75_17840</name>
</gene>
<dbReference type="Gene3D" id="3.30.70.270">
    <property type="match status" value="1"/>
</dbReference>
<organism evidence="5 6">
    <name type="scientific">Rhizobium quercicola</name>
    <dbReference type="NCBI Taxonomy" id="2901226"/>
    <lineage>
        <taxon>Bacteria</taxon>
        <taxon>Pseudomonadati</taxon>
        <taxon>Pseudomonadota</taxon>
        <taxon>Alphaproteobacteria</taxon>
        <taxon>Hyphomicrobiales</taxon>
        <taxon>Rhizobiaceae</taxon>
        <taxon>Rhizobium/Agrobacterium group</taxon>
        <taxon>Rhizobium</taxon>
    </lineage>
</organism>
<feature type="domain" description="HAMP" evidence="3">
    <location>
        <begin position="282"/>
        <end position="334"/>
    </location>
</feature>
<dbReference type="SMART" id="SM00052">
    <property type="entry name" value="EAL"/>
    <property type="match status" value="1"/>
</dbReference>